<sequence length="220" mass="24793">MPIKPSHAVWGALLGACVIHENVELGEAAAEWLFELEPENTGNHVLMAKIYASRGRWKDAENVRELMNEIGLRKTPAHIGLDDDEETVAVDHKRVRRESGLVLRKLENEERGAKLKKKAREHSAEMEPSSHSMELKESPVYALQELFKDKMALASLFWTQGGSDTEDSSDYEDGEVDNGEVLPPSKMLEADTLRQTLVIAMTLMVRSMWLGRPKTSDLRK</sequence>
<name>A0A5C7GP85_9ROSI</name>
<feature type="region of interest" description="Disordered" evidence="1">
    <location>
        <begin position="162"/>
        <end position="183"/>
    </location>
</feature>
<gene>
    <name evidence="2" type="ORF">EZV62_028071</name>
</gene>
<organism evidence="2 3">
    <name type="scientific">Acer yangbiense</name>
    <dbReference type="NCBI Taxonomy" id="1000413"/>
    <lineage>
        <taxon>Eukaryota</taxon>
        <taxon>Viridiplantae</taxon>
        <taxon>Streptophyta</taxon>
        <taxon>Embryophyta</taxon>
        <taxon>Tracheophyta</taxon>
        <taxon>Spermatophyta</taxon>
        <taxon>Magnoliopsida</taxon>
        <taxon>eudicotyledons</taxon>
        <taxon>Gunneridae</taxon>
        <taxon>Pentapetalae</taxon>
        <taxon>rosids</taxon>
        <taxon>malvids</taxon>
        <taxon>Sapindales</taxon>
        <taxon>Sapindaceae</taxon>
        <taxon>Hippocastanoideae</taxon>
        <taxon>Acereae</taxon>
        <taxon>Acer</taxon>
    </lineage>
</organism>
<dbReference type="PANTHER" id="PTHR47926">
    <property type="entry name" value="PENTATRICOPEPTIDE REPEAT-CONTAINING PROTEIN"/>
    <property type="match status" value="1"/>
</dbReference>
<evidence type="ECO:0000313" key="3">
    <source>
        <dbReference type="Proteomes" id="UP000323000"/>
    </source>
</evidence>
<dbReference type="PROSITE" id="PS51257">
    <property type="entry name" value="PROKAR_LIPOPROTEIN"/>
    <property type="match status" value="1"/>
</dbReference>
<protein>
    <recommendedName>
        <fullName evidence="4">Pentacotripeptide-repeat region of PRORP domain-containing protein</fullName>
    </recommendedName>
</protein>
<dbReference type="Pfam" id="PF20431">
    <property type="entry name" value="E_motif"/>
    <property type="match status" value="1"/>
</dbReference>
<dbReference type="InterPro" id="IPR046848">
    <property type="entry name" value="E_motif"/>
</dbReference>
<dbReference type="GO" id="GO:0009451">
    <property type="term" value="P:RNA modification"/>
    <property type="evidence" value="ECO:0007669"/>
    <property type="project" value="InterPro"/>
</dbReference>
<feature type="region of interest" description="Disordered" evidence="1">
    <location>
        <begin position="112"/>
        <end position="133"/>
    </location>
</feature>
<dbReference type="InterPro" id="IPR046960">
    <property type="entry name" value="PPR_At4g14850-like_plant"/>
</dbReference>
<dbReference type="PANTHER" id="PTHR47926:SF493">
    <property type="entry name" value="PENTATRICOPEPTIDE REPEAT-CONTAINING PROTEIN"/>
    <property type="match status" value="1"/>
</dbReference>
<dbReference type="OrthoDB" id="185373at2759"/>
<evidence type="ECO:0000313" key="2">
    <source>
        <dbReference type="EMBL" id="TXG46428.1"/>
    </source>
</evidence>
<evidence type="ECO:0000256" key="1">
    <source>
        <dbReference type="SAM" id="MobiDB-lite"/>
    </source>
</evidence>
<dbReference type="AlphaFoldDB" id="A0A5C7GP85"/>
<proteinExistence type="predicted"/>
<reference evidence="3" key="1">
    <citation type="journal article" date="2019" name="Gigascience">
        <title>De novo genome assembly of the endangered Acer yangbiense, a plant species with extremely small populations endemic to Yunnan Province, China.</title>
        <authorList>
            <person name="Yang J."/>
            <person name="Wariss H.M."/>
            <person name="Tao L."/>
            <person name="Zhang R."/>
            <person name="Yun Q."/>
            <person name="Hollingsworth P."/>
            <person name="Dao Z."/>
            <person name="Luo G."/>
            <person name="Guo H."/>
            <person name="Ma Y."/>
            <person name="Sun W."/>
        </authorList>
    </citation>
    <scope>NUCLEOTIDE SEQUENCE [LARGE SCALE GENOMIC DNA]</scope>
    <source>
        <strain evidence="3">cv. Malutang</strain>
    </source>
</reference>
<comment type="caution">
    <text evidence="2">The sequence shown here is derived from an EMBL/GenBank/DDBJ whole genome shotgun (WGS) entry which is preliminary data.</text>
</comment>
<accession>A0A5C7GP85</accession>
<feature type="compositionally biased region" description="Acidic residues" evidence="1">
    <location>
        <begin position="164"/>
        <end position="178"/>
    </location>
</feature>
<dbReference type="Proteomes" id="UP000323000">
    <property type="component" value="Unassembled WGS sequence"/>
</dbReference>
<dbReference type="EMBL" id="VAHF01000144">
    <property type="protein sequence ID" value="TXG46428.1"/>
    <property type="molecule type" value="Genomic_DNA"/>
</dbReference>
<evidence type="ECO:0008006" key="4">
    <source>
        <dbReference type="Google" id="ProtNLM"/>
    </source>
</evidence>
<dbReference type="GO" id="GO:0003723">
    <property type="term" value="F:RNA binding"/>
    <property type="evidence" value="ECO:0007669"/>
    <property type="project" value="InterPro"/>
</dbReference>
<keyword evidence="3" id="KW-1185">Reference proteome</keyword>